<dbReference type="FunFam" id="3.80.10.10:FF:000400">
    <property type="entry name" value="Nuclear pore complex protein NUP107"/>
    <property type="match status" value="1"/>
</dbReference>
<dbReference type="Pfam" id="PF23598">
    <property type="entry name" value="LRR_14"/>
    <property type="match status" value="2"/>
</dbReference>
<keyword evidence="11 16" id="KW-0472">Membrane</keyword>
<dbReference type="Pfam" id="PF08263">
    <property type="entry name" value="LRRNT_2"/>
    <property type="match status" value="1"/>
</dbReference>
<evidence type="ECO:0000256" key="4">
    <source>
        <dbReference type="ARBA" id="ARBA00022475"/>
    </source>
</evidence>
<dbReference type="SMART" id="SM00365">
    <property type="entry name" value="LRR_SD22"/>
    <property type="match status" value="4"/>
</dbReference>
<dbReference type="GO" id="GO:0009653">
    <property type="term" value="P:anatomical structure morphogenesis"/>
    <property type="evidence" value="ECO:0007669"/>
    <property type="project" value="UniProtKB-ARBA"/>
</dbReference>
<keyword evidence="10 16" id="KW-1133">Transmembrane helix</keyword>
<dbReference type="PANTHER" id="PTHR48063">
    <property type="entry name" value="LRR RECEPTOR-LIKE KINASE"/>
    <property type="match status" value="1"/>
</dbReference>
<evidence type="ECO:0000256" key="11">
    <source>
        <dbReference type="ARBA" id="ARBA00023136"/>
    </source>
</evidence>
<dbReference type="InterPro" id="IPR055414">
    <property type="entry name" value="LRR_R13L4/SHOC2-like"/>
</dbReference>
<dbReference type="GO" id="GO:0005886">
    <property type="term" value="C:plasma membrane"/>
    <property type="evidence" value="ECO:0007669"/>
    <property type="project" value="UniProtKB-SubCell"/>
</dbReference>
<dbReference type="Gene3D" id="3.80.10.10">
    <property type="entry name" value="Ribonuclease Inhibitor"/>
    <property type="match status" value="4"/>
</dbReference>
<dbReference type="PANTHER" id="PTHR48063:SF101">
    <property type="entry name" value="LRR RECEPTOR-LIKE SERINE_THREONINE-PROTEIN KINASE FLS2"/>
    <property type="match status" value="1"/>
</dbReference>
<evidence type="ECO:0000256" key="6">
    <source>
        <dbReference type="ARBA" id="ARBA00022614"/>
    </source>
</evidence>
<dbReference type="InterPro" id="IPR003591">
    <property type="entry name" value="Leu-rich_rpt_typical-subtyp"/>
</dbReference>
<sequence length="909" mass="101985">MGGRSFKLPYALLSLFVLVHLRLVLGGVIPGVGDANNISCPEGERQALLEFKKGISDPVGWLSSWGSEDEKRNCCNWQGINCSNQTGHVIQLQLGFDSLEGMISPSLLELPYLTYLDLSYNDFNHSHIPEFIGSLSNLEHLDLSECNFSGPIPHQIGNLSRLQYLHLGDNNLTNSGNLEWFSHMSSIEDLDLSSINLSGANDWLEVVSSLPNLKTLDMSVCNLSLMSLSSFFQFNRSKSFTSLESLQLSDNEMNDIPKFIGDICTLRKLDLSGNNLNGQLIEHINDLFGCAKDSLEVLELAMNQLWGSMPDFAMFPSLKEIHLWSNKLNGTMPKTIGKLHNLEYLDVSLNYLQDVISEAHFSNLSKLLSLDLSGNSLTLDFDFNWVPPFQLDYLYLRSCKLGPRFPNWIRTQRNFITLDISNTQISDTVPAEWFVNLPPKLRSFDISSNQIHGQLPNVSTMSSSVQIFDLSANRLEGPLPLFSTNVSFLNLSKNRFSGPLSPLCKINDGQLDFLDLSDNLLSGRLPNCFMDWPNLLILNLANNNFSGEIPSSFGFLSNLQTLSLHNNTFSGDFPNSLKNCSNLRFMDLGNNRFSEKIPAWIAEDLPQLIVLILRSNKFSGSIPWDICKLKYLRILDFSLNDFSGMIPQCLNNLTAMAHKAYSSTNLFEGFFLLPIFSYIGDYVDSAVVALKGREYKFGKNLGLLKVINLSSNNLTGKLPTEITSLLELVVLNVSKNNLFGEIPQTIGQLKQLESFDMSWNQFSGEIPSSMSELQFLSYLDLSFNNLSGKIPSGTQLQGFNATCFIGNRALCGPPLTPKCPGEETPNQSLPTDNGSTEDDEDNRDEFKKRFYVGAGIGFAVGFWGICSSLILKRSWRHAYFLLLDNMKDWLYVTMVVNKARFWRMFQRQG</sequence>
<evidence type="ECO:0000256" key="17">
    <source>
        <dbReference type="SAM" id="SignalP"/>
    </source>
</evidence>
<comment type="similarity">
    <text evidence="3">Belongs to the RLP family.</text>
</comment>
<dbReference type="SUPFAM" id="SSF52058">
    <property type="entry name" value="L domain-like"/>
    <property type="match status" value="3"/>
</dbReference>
<comment type="subcellular location">
    <subcellularLocation>
        <location evidence="2">Cell membrane</location>
        <topology evidence="2">Single-pass type I membrane protein</topology>
    </subcellularLocation>
    <subcellularLocation>
        <location evidence="1">Secreted</location>
        <location evidence="1">Cell wall</location>
    </subcellularLocation>
</comment>
<dbReference type="InterPro" id="IPR001611">
    <property type="entry name" value="Leu-rich_rpt"/>
</dbReference>
<dbReference type="FunFam" id="3.80.10.10:FF:001347">
    <property type="entry name" value="LRR receptor-like serine/threonine-protein kinase GSO2"/>
    <property type="match status" value="1"/>
</dbReference>
<evidence type="ECO:0000256" key="3">
    <source>
        <dbReference type="ARBA" id="ARBA00009592"/>
    </source>
</evidence>
<keyword evidence="5" id="KW-0134">Cell wall</keyword>
<feature type="chain" id="PRO_5043005392" evidence="17">
    <location>
        <begin position="27"/>
        <end position="909"/>
    </location>
</feature>
<dbReference type="EMBL" id="JAXUIC010000009">
    <property type="protein sequence ID" value="KAK4571373.1"/>
    <property type="molecule type" value="Genomic_DNA"/>
</dbReference>
<feature type="signal peptide" evidence="17">
    <location>
        <begin position="1"/>
        <end position="26"/>
    </location>
</feature>
<comment type="caution">
    <text evidence="20">The sequence shown here is derived from an EMBL/GenBank/DDBJ whole genome shotgun (WGS) entry which is preliminary data.</text>
</comment>
<dbReference type="FunFam" id="3.80.10.10:FF:000111">
    <property type="entry name" value="LRR receptor-like serine/threonine-protein kinase ERECTA"/>
    <property type="match status" value="1"/>
</dbReference>
<dbReference type="AlphaFoldDB" id="A0AAN7EGS0"/>
<evidence type="ECO:0000256" key="9">
    <source>
        <dbReference type="ARBA" id="ARBA00022737"/>
    </source>
</evidence>
<dbReference type="InterPro" id="IPR046956">
    <property type="entry name" value="RLP23-like"/>
</dbReference>
<evidence type="ECO:0000259" key="19">
    <source>
        <dbReference type="Pfam" id="PF23598"/>
    </source>
</evidence>
<feature type="transmembrane region" description="Helical" evidence="16">
    <location>
        <begin position="850"/>
        <end position="871"/>
    </location>
</feature>
<evidence type="ECO:0000256" key="16">
    <source>
        <dbReference type="SAM" id="Phobius"/>
    </source>
</evidence>
<protein>
    <submittedName>
        <fullName evidence="20">Uncharacterized protein</fullName>
    </submittedName>
</protein>
<evidence type="ECO:0000256" key="2">
    <source>
        <dbReference type="ARBA" id="ARBA00004251"/>
    </source>
</evidence>
<keyword evidence="7 16" id="KW-0812">Transmembrane</keyword>
<evidence type="ECO:0000313" key="20">
    <source>
        <dbReference type="EMBL" id="KAK4571373.1"/>
    </source>
</evidence>
<keyword evidence="12" id="KW-0675">Receptor</keyword>
<evidence type="ECO:0000313" key="21">
    <source>
        <dbReference type="Proteomes" id="UP001324115"/>
    </source>
</evidence>
<keyword evidence="21" id="KW-1185">Reference proteome</keyword>
<evidence type="ECO:0000256" key="10">
    <source>
        <dbReference type="ARBA" id="ARBA00022989"/>
    </source>
</evidence>
<feature type="domain" description="Disease resistance R13L4/SHOC-2-like LRR" evidence="19">
    <location>
        <begin position="238"/>
        <end position="447"/>
    </location>
</feature>
<keyword evidence="6" id="KW-0433">Leucine-rich repeat</keyword>
<dbReference type="GO" id="GO:0099402">
    <property type="term" value="P:plant organ development"/>
    <property type="evidence" value="ECO:0007669"/>
    <property type="project" value="UniProtKB-ARBA"/>
</dbReference>
<dbReference type="FunFam" id="3.80.10.10:FF:000095">
    <property type="entry name" value="LRR receptor-like serine/threonine-protein kinase GSO1"/>
    <property type="match status" value="1"/>
</dbReference>
<evidence type="ECO:0000259" key="18">
    <source>
        <dbReference type="Pfam" id="PF08263"/>
    </source>
</evidence>
<dbReference type="SMART" id="SM00369">
    <property type="entry name" value="LRR_TYP"/>
    <property type="match status" value="9"/>
</dbReference>
<evidence type="ECO:0000256" key="5">
    <source>
        <dbReference type="ARBA" id="ARBA00022512"/>
    </source>
</evidence>
<keyword evidence="4" id="KW-1003">Cell membrane</keyword>
<feature type="domain" description="Leucine-rich repeat-containing N-terminal plant-type" evidence="18">
    <location>
        <begin position="43"/>
        <end position="83"/>
    </location>
</feature>
<evidence type="ECO:0000256" key="15">
    <source>
        <dbReference type="SAM" id="MobiDB-lite"/>
    </source>
</evidence>
<keyword evidence="8 17" id="KW-0732">Signal</keyword>
<dbReference type="Proteomes" id="UP001324115">
    <property type="component" value="Unassembled WGS sequence"/>
</dbReference>
<feature type="compositionally biased region" description="Polar residues" evidence="15">
    <location>
        <begin position="824"/>
        <end position="834"/>
    </location>
</feature>
<dbReference type="InterPro" id="IPR013210">
    <property type="entry name" value="LRR_N_plant-typ"/>
</dbReference>
<keyword evidence="5" id="KW-0964">Secreted</keyword>
<dbReference type="Pfam" id="PF00560">
    <property type="entry name" value="LRR_1"/>
    <property type="match status" value="9"/>
</dbReference>
<gene>
    <name evidence="20" type="ORF">RGQ29_029973</name>
</gene>
<keyword evidence="9" id="KW-0677">Repeat</keyword>
<dbReference type="InterPro" id="IPR032675">
    <property type="entry name" value="LRR_dom_sf"/>
</dbReference>
<evidence type="ECO:0000256" key="8">
    <source>
        <dbReference type="ARBA" id="ARBA00022729"/>
    </source>
</evidence>
<evidence type="ECO:0000256" key="1">
    <source>
        <dbReference type="ARBA" id="ARBA00004191"/>
    </source>
</evidence>
<organism evidence="20 21">
    <name type="scientific">Quercus rubra</name>
    <name type="common">Northern red oak</name>
    <name type="synonym">Quercus borealis</name>
    <dbReference type="NCBI Taxonomy" id="3512"/>
    <lineage>
        <taxon>Eukaryota</taxon>
        <taxon>Viridiplantae</taxon>
        <taxon>Streptophyta</taxon>
        <taxon>Embryophyta</taxon>
        <taxon>Tracheophyta</taxon>
        <taxon>Spermatophyta</taxon>
        <taxon>Magnoliopsida</taxon>
        <taxon>eudicotyledons</taxon>
        <taxon>Gunneridae</taxon>
        <taxon>Pentapetalae</taxon>
        <taxon>rosids</taxon>
        <taxon>fabids</taxon>
        <taxon>Fagales</taxon>
        <taxon>Fagaceae</taxon>
        <taxon>Quercus</taxon>
    </lineage>
</organism>
<feature type="domain" description="Disease resistance R13L4/SHOC-2-like LRR" evidence="19">
    <location>
        <begin position="97"/>
        <end position="222"/>
    </location>
</feature>
<accession>A0AAN7EGS0</accession>
<feature type="region of interest" description="Disordered" evidence="15">
    <location>
        <begin position="816"/>
        <end position="841"/>
    </location>
</feature>
<comment type="similarity">
    <text evidence="14">Belongs to the polygalacturonase-inhibiting protein family.</text>
</comment>
<keyword evidence="13" id="KW-0325">Glycoprotein</keyword>
<evidence type="ECO:0000256" key="12">
    <source>
        <dbReference type="ARBA" id="ARBA00023170"/>
    </source>
</evidence>
<name>A0AAN7EGS0_QUERU</name>
<proteinExistence type="inferred from homology"/>
<evidence type="ECO:0000256" key="7">
    <source>
        <dbReference type="ARBA" id="ARBA00022692"/>
    </source>
</evidence>
<evidence type="ECO:0000256" key="13">
    <source>
        <dbReference type="ARBA" id="ARBA00023180"/>
    </source>
</evidence>
<evidence type="ECO:0000256" key="14">
    <source>
        <dbReference type="ARBA" id="ARBA00038043"/>
    </source>
</evidence>
<reference evidence="20 21" key="1">
    <citation type="journal article" date="2023" name="G3 (Bethesda)">
        <title>A haplotype-resolved chromosome-scale genome for Quercus rubra L. provides insights into the genetics of adaptive traits for red oak species.</title>
        <authorList>
            <person name="Kapoor B."/>
            <person name="Jenkins J."/>
            <person name="Schmutz J."/>
            <person name="Zhebentyayeva T."/>
            <person name="Kuelheim C."/>
            <person name="Coggeshall M."/>
            <person name="Heim C."/>
            <person name="Lasky J.R."/>
            <person name="Leites L."/>
            <person name="Islam-Faridi N."/>
            <person name="Romero-Severson J."/>
            <person name="DeLeo V.L."/>
            <person name="Lucas S.M."/>
            <person name="Lazic D."/>
            <person name="Gailing O."/>
            <person name="Carlson J."/>
            <person name="Staton M."/>
        </authorList>
    </citation>
    <scope>NUCLEOTIDE SEQUENCE [LARGE SCALE GENOMIC DNA]</scope>
    <source>
        <strain evidence="20">Pseudo-F2</strain>
    </source>
</reference>